<dbReference type="InterPro" id="IPR002328">
    <property type="entry name" value="ADH_Zn_CS"/>
</dbReference>
<dbReference type="PANTHER" id="PTHR42940">
    <property type="entry name" value="ALCOHOL DEHYDROGENASE 1-RELATED"/>
    <property type="match status" value="1"/>
</dbReference>
<keyword evidence="7" id="KW-0520">NAD</keyword>
<dbReference type="Proteomes" id="UP000887577">
    <property type="component" value="Unplaced"/>
</dbReference>
<dbReference type="PANTHER" id="PTHR42940:SF3">
    <property type="entry name" value="ALCOHOL DEHYDROGENASE 1-RELATED"/>
    <property type="match status" value="1"/>
</dbReference>
<dbReference type="SMART" id="SM00829">
    <property type="entry name" value="PKS_ER"/>
    <property type="match status" value="1"/>
</dbReference>
<dbReference type="InterPro" id="IPR020843">
    <property type="entry name" value="ER"/>
</dbReference>
<evidence type="ECO:0000256" key="4">
    <source>
        <dbReference type="ARBA" id="ARBA00022723"/>
    </source>
</evidence>
<dbReference type="WBParaSite" id="PSU_v2.g2813.t1">
    <property type="protein sequence ID" value="PSU_v2.g2813.t1"/>
    <property type="gene ID" value="PSU_v2.g2813"/>
</dbReference>
<protein>
    <recommendedName>
        <fullName evidence="3">alcohol dehydrogenase</fullName>
        <ecNumber evidence="3">1.1.1.1</ecNumber>
    </recommendedName>
</protein>
<keyword evidence="10" id="KW-1185">Reference proteome</keyword>
<dbReference type="FunFam" id="3.90.180.10:FF:000002">
    <property type="entry name" value="Alcohol dehydrogenase AdhP"/>
    <property type="match status" value="1"/>
</dbReference>
<dbReference type="EC" id="1.1.1.1" evidence="3"/>
<proteinExistence type="inferred from homology"/>
<dbReference type="InterPro" id="IPR011032">
    <property type="entry name" value="GroES-like_sf"/>
</dbReference>
<keyword evidence="6" id="KW-0560">Oxidoreductase</keyword>
<dbReference type="PROSITE" id="PS00059">
    <property type="entry name" value="ADH_ZINC"/>
    <property type="match status" value="1"/>
</dbReference>
<evidence type="ECO:0000313" key="11">
    <source>
        <dbReference type="WBParaSite" id="PSU_v2.g2813.t1"/>
    </source>
</evidence>
<dbReference type="InterPro" id="IPR013154">
    <property type="entry name" value="ADH-like_N"/>
</dbReference>
<reference evidence="11" key="1">
    <citation type="submission" date="2022-11" db="UniProtKB">
        <authorList>
            <consortium name="WormBaseParasite"/>
        </authorList>
    </citation>
    <scope>IDENTIFICATION</scope>
</reference>
<evidence type="ECO:0000256" key="3">
    <source>
        <dbReference type="ARBA" id="ARBA00013190"/>
    </source>
</evidence>
<dbReference type="SUPFAM" id="SSF51735">
    <property type="entry name" value="NAD(P)-binding Rossmann-fold domains"/>
    <property type="match status" value="1"/>
</dbReference>
<dbReference type="Gene3D" id="3.90.180.10">
    <property type="entry name" value="Medium-chain alcohol dehydrogenases, catalytic domain"/>
    <property type="match status" value="1"/>
</dbReference>
<dbReference type="SUPFAM" id="SSF50129">
    <property type="entry name" value="GroES-like"/>
    <property type="match status" value="1"/>
</dbReference>
<evidence type="ECO:0000256" key="5">
    <source>
        <dbReference type="ARBA" id="ARBA00022833"/>
    </source>
</evidence>
<name>A0A914YS28_9BILA</name>
<evidence type="ECO:0000256" key="2">
    <source>
        <dbReference type="ARBA" id="ARBA00008072"/>
    </source>
</evidence>
<keyword evidence="5 8" id="KW-0862">Zinc</keyword>
<dbReference type="FunFam" id="3.40.50.720:FF:000039">
    <property type="entry name" value="Alcohol dehydrogenase AdhP"/>
    <property type="match status" value="1"/>
</dbReference>
<evidence type="ECO:0000259" key="9">
    <source>
        <dbReference type="SMART" id="SM00829"/>
    </source>
</evidence>
<evidence type="ECO:0000256" key="1">
    <source>
        <dbReference type="ARBA" id="ARBA00001947"/>
    </source>
</evidence>
<dbReference type="GO" id="GO:0005737">
    <property type="term" value="C:cytoplasm"/>
    <property type="evidence" value="ECO:0007669"/>
    <property type="project" value="TreeGrafter"/>
</dbReference>
<keyword evidence="4 8" id="KW-0479">Metal-binding</keyword>
<sequence>MLKLLPSKIVHPHFSPIPPFHLRSLSTLPKFQKAQIYDRFNGPLVLQEIPVPIPGPNDILVNIKYSGVCHTDLHVWHGEFPGAVKFPLVGGHEGVGIVVAKGSHVTNFEIGEQAGIKWINGTCLCCDMCKKGFEPNCYNAQNSGLHRNGTFQEYALVTATEAPKIPFGVDLAKVAPILCAGVTVYRGLKESNVRPGEIVAINGAGGGLGSLAIQYAKAMGMRVIAICKGLNQEDHVKQLGADHFVDVDTSEDVVKEVIELSHGGTHGVINTAPAQDPIIQATKYVRTRGTIVILSLPKNTPIGADIFDTVTRAITIRGSYVGNRIDTDEALAFFARGQIQSLIQIRGLTELPKIFDEMNNGTLVGRVVVDIQK</sequence>
<dbReference type="AlphaFoldDB" id="A0A914YS28"/>
<comment type="similarity">
    <text evidence="2 8">Belongs to the zinc-containing alcohol dehydrogenase family.</text>
</comment>
<dbReference type="GO" id="GO:0008270">
    <property type="term" value="F:zinc ion binding"/>
    <property type="evidence" value="ECO:0007669"/>
    <property type="project" value="InterPro"/>
</dbReference>
<dbReference type="InterPro" id="IPR036291">
    <property type="entry name" value="NAD(P)-bd_dom_sf"/>
</dbReference>
<dbReference type="GO" id="GO:0004022">
    <property type="term" value="F:alcohol dehydrogenase (NAD+) activity"/>
    <property type="evidence" value="ECO:0007669"/>
    <property type="project" value="UniProtKB-EC"/>
</dbReference>
<dbReference type="InterPro" id="IPR013149">
    <property type="entry name" value="ADH-like_C"/>
</dbReference>
<dbReference type="CDD" id="cd08297">
    <property type="entry name" value="CAD3"/>
    <property type="match status" value="1"/>
</dbReference>
<dbReference type="Pfam" id="PF08240">
    <property type="entry name" value="ADH_N"/>
    <property type="match status" value="1"/>
</dbReference>
<accession>A0A914YS28</accession>
<feature type="domain" description="Enoyl reductase (ER)" evidence="9">
    <location>
        <begin position="42"/>
        <end position="369"/>
    </location>
</feature>
<comment type="cofactor">
    <cofactor evidence="1 8">
        <name>Zn(2+)</name>
        <dbReference type="ChEBI" id="CHEBI:29105"/>
    </cofactor>
</comment>
<evidence type="ECO:0000256" key="8">
    <source>
        <dbReference type="RuleBase" id="RU361277"/>
    </source>
</evidence>
<evidence type="ECO:0000256" key="6">
    <source>
        <dbReference type="ARBA" id="ARBA00023002"/>
    </source>
</evidence>
<evidence type="ECO:0000256" key="7">
    <source>
        <dbReference type="ARBA" id="ARBA00023027"/>
    </source>
</evidence>
<dbReference type="Pfam" id="PF00107">
    <property type="entry name" value="ADH_zinc_N"/>
    <property type="match status" value="1"/>
</dbReference>
<dbReference type="Gene3D" id="3.40.50.720">
    <property type="entry name" value="NAD(P)-binding Rossmann-like Domain"/>
    <property type="match status" value="1"/>
</dbReference>
<evidence type="ECO:0000313" key="10">
    <source>
        <dbReference type="Proteomes" id="UP000887577"/>
    </source>
</evidence>
<organism evidence="10 11">
    <name type="scientific">Panagrolaimus superbus</name>
    <dbReference type="NCBI Taxonomy" id="310955"/>
    <lineage>
        <taxon>Eukaryota</taxon>
        <taxon>Metazoa</taxon>
        <taxon>Ecdysozoa</taxon>
        <taxon>Nematoda</taxon>
        <taxon>Chromadorea</taxon>
        <taxon>Rhabditida</taxon>
        <taxon>Tylenchina</taxon>
        <taxon>Panagrolaimomorpha</taxon>
        <taxon>Panagrolaimoidea</taxon>
        <taxon>Panagrolaimidae</taxon>
        <taxon>Panagrolaimus</taxon>
    </lineage>
</organism>